<accession>A0A2U2N665</accession>
<keyword evidence="13" id="KW-1185">Reference proteome</keyword>
<comment type="similarity">
    <text evidence="8 9">Belongs to the TRAP transporter small permease family.</text>
</comment>
<evidence type="ECO:0000256" key="6">
    <source>
        <dbReference type="ARBA" id="ARBA00022989"/>
    </source>
</evidence>
<comment type="subunit">
    <text evidence="9">The complex comprises the extracytoplasmic solute receptor protein and the two transmembrane proteins.</text>
</comment>
<dbReference type="Proteomes" id="UP000245474">
    <property type="component" value="Unassembled WGS sequence"/>
</dbReference>
<feature type="compositionally biased region" description="Polar residues" evidence="10">
    <location>
        <begin position="17"/>
        <end position="35"/>
    </location>
</feature>
<dbReference type="PANTHER" id="PTHR35011">
    <property type="entry name" value="2,3-DIKETO-L-GULONATE TRAP TRANSPORTER SMALL PERMEASE PROTEIN YIAM"/>
    <property type="match status" value="1"/>
</dbReference>
<keyword evidence="7 9" id="KW-0472">Membrane</keyword>
<sequence length="211" mass="23876">MAGPPERSGARPGGGQLSRQLGESRTMNDHATASTPLGRRGGGPLLAIIRRIDRFAEISGWVVSWLVVPLIAIMVIEVISRYALRFPTPWTYDLTYMLTGTLFMLGAAYTLRRDGHIRTDFLYKSFPVRWQGLIDSIAYLFFFFPGIGIFMWFGWETFFDALRMGERSISPWNPPLYPYRAVIPLAGLFLLIQGVSEVLKSLHALFTGRWP</sequence>
<dbReference type="GO" id="GO:0022857">
    <property type="term" value="F:transmembrane transporter activity"/>
    <property type="evidence" value="ECO:0007669"/>
    <property type="project" value="UniProtKB-UniRule"/>
</dbReference>
<keyword evidence="6 9" id="KW-1133">Transmembrane helix</keyword>
<dbReference type="AlphaFoldDB" id="A0A2U2N665"/>
<keyword evidence="4 9" id="KW-0997">Cell inner membrane</keyword>
<evidence type="ECO:0000256" key="8">
    <source>
        <dbReference type="ARBA" id="ARBA00038436"/>
    </source>
</evidence>
<evidence type="ECO:0000256" key="2">
    <source>
        <dbReference type="ARBA" id="ARBA00022448"/>
    </source>
</evidence>
<name>A0A2U2N665_9GAMM</name>
<dbReference type="EMBL" id="QFFI01000005">
    <property type="protein sequence ID" value="PWG64573.1"/>
    <property type="molecule type" value="Genomic_DNA"/>
</dbReference>
<evidence type="ECO:0000256" key="9">
    <source>
        <dbReference type="RuleBase" id="RU369079"/>
    </source>
</evidence>
<comment type="caution">
    <text evidence="12">The sequence shown here is derived from an EMBL/GenBank/DDBJ whole genome shotgun (WGS) entry which is preliminary data.</text>
</comment>
<evidence type="ECO:0000256" key="1">
    <source>
        <dbReference type="ARBA" id="ARBA00004429"/>
    </source>
</evidence>
<proteinExistence type="inferred from homology"/>
<dbReference type="Pfam" id="PF04290">
    <property type="entry name" value="DctQ"/>
    <property type="match status" value="1"/>
</dbReference>
<keyword evidence="3" id="KW-1003">Cell membrane</keyword>
<evidence type="ECO:0000256" key="10">
    <source>
        <dbReference type="SAM" id="MobiDB-lite"/>
    </source>
</evidence>
<evidence type="ECO:0000256" key="5">
    <source>
        <dbReference type="ARBA" id="ARBA00022692"/>
    </source>
</evidence>
<evidence type="ECO:0000313" key="12">
    <source>
        <dbReference type="EMBL" id="PWG64573.1"/>
    </source>
</evidence>
<feature type="transmembrane region" description="Helical" evidence="9">
    <location>
        <begin position="132"/>
        <end position="155"/>
    </location>
</feature>
<feature type="domain" description="Tripartite ATP-independent periplasmic transporters DctQ component" evidence="11">
    <location>
        <begin position="70"/>
        <end position="202"/>
    </location>
</feature>
<evidence type="ECO:0000256" key="3">
    <source>
        <dbReference type="ARBA" id="ARBA00022475"/>
    </source>
</evidence>
<feature type="region of interest" description="Disordered" evidence="10">
    <location>
        <begin position="1"/>
        <end position="38"/>
    </location>
</feature>
<evidence type="ECO:0000256" key="7">
    <source>
        <dbReference type="ARBA" id="ARBA00023136"/>
    </source>
</evidence>
<reference evidence="12 13" key="1">
    <citation type="submission" date="2018-05" db="EMBL/GenBank/DDBJ databases">
        <title>Spiribacter halobius sp. nov., a moderately halophilic bacterium isolated from marine solar saltern.</title>
        <authorList>
            <person name="Zheng W.-S."/>
            <person name="Lu D.-C."/>
            <person name="Du Z.-J."/>
        </authorList>
    </citation>
    <scope>NUCLEOTIDE SEQUENCE [LARGE SCALE GENOMIC DNA]</scope>
    <source>
        <strain evidence="12 13">E85</strain>
    </source>
</reference>
<evidence type="ECO:0000313" key="13">
    <source>
        <dbReference type="Proteomes" id="UP000245474"/>
    </source>
</evidence>
<comment type="function">
    <text evidence="9">Part of the tripartite ATP-independent periplasmic (TRAP) transport system.</text>
</comment>
<gene>
    <name evidence="12" type="ORF">DEM34_04390</name>
</gene>
<organism evidence="12 13">
    <name type="scientific">Sediminicurvatus halobius</name>
    <dbReference type="NCBI Taxonomy" id="2182432"/>
    <lineage>
        <taxon>Bacteria</taxon>
        <taxon>Pseudomonadati</taxon>
        <taxon>Pseudomonadota</taxon>
        <taxon>Gammaproteobacteria</taxon>
        <taxon>Chromatiales</taxon>
        <taxon>Ectothiorhodospiraceae</taxon>
        <taxon>Sediminicurvatus</taxon>
    </lineage>
</organism>
<keyword evidence="2 9" id="KW-0813">Transport</keyword>
<dbReference type="PANTHER" id="PTHR35011:SF4">
    <property type="entry name" value="SLL1102 PROTEIN"/>
    <property type="match status" value="1"/>
</dbReference>
<protein>
    <recommendedName>
        <fullName evidence="9">TRAP transporter small permease protein</fullName>
    </recommendedName>
</protein>
<evidence type="ECO:0000256" key="4">
    <source>
        <dbReference type="ARBA" id="ARBA00022519"/>
    </source>
</evidence>
<feature type="transmembrane region" description="Helical" evidence="9">
    <location>
        <begin position="175"/>
        <end position="192"/>
    </location>
</feature>
<feature type="transmembrane region" description="Helical" evidence="9">
    <location>
        <begin position="94"/>
        <end position="111"/>
    </location>
</feature>
<comment type="subcellular location">
    <subcellularLocation>
        <location evidence="1 9">Cell inner membrane</location>
        <topology evidence="1 9">Multi-pass membrane protein</topology>
    </subcellularLocation>
</comment>
<keyword evidence="5 9" id="KW-0812">Transmembrane</keyword>
<dbReference type="GO" id="GO:0005886">
    <property type="term" value="C:plasma membrane"/>
    <property type="evidence" value="ECO:0007669"/>
    <property type="project" value="UniProtKB-SubCell"/>
</dbReference>
<dbReference type="InterPro" id="IPR007387">
    <property type="entry name" value="TRAP_DctQ"/>
</dbReference>
<dbReference type="InterPro" id="IPR055348">
    <property type="entry name" value="DctQ"/>
</dbReference>
<evidence type="ECO:0000259" key="11">
    <source>
        <dbReference type="Pfam" id="PF04290"/>
    </source>
</evidence>
<feature type="transmembrane region" description="Helical" evidence="9">
    <location>
        <begin position="58"/>
        <end position="82"/>
    </location>
</feature>